<name>A0A545W0I8_9HYPO</name>
<dbReference type="Proteomes" id="UP000315783">
    <property type="component" value="Unassembled WGS sequence"/>
</dbReference>
<dbReference type="OrthoDB" id="4868047at2759"/>
<dbReference type="Pfam" id="PF00702">
    <property type="entry name" value="Hydrolase"/>
    <property type="match status" value="1"/>
</dbReference>
<proteinExistence type="predicted"/>
<dbReference type="NCBIfam" id="TIGR01509">
    <property type="entry name" value="HAD-SF-IA-v3"/>
    <property type="match status" value="1"/>
</dbReference>
<keyword evidence="2" id="KW-1185">Reference proteome</keyword>
<gene>
    <name evidence="1" type="ORF">IF1G_04740</name>
</gene>
<protein>
    <submittedName>
        <fullName evidence="1">HAD-like protein</fullName>
    </submittedName>
</protein>
<evidence type="ECO:0000313" key="1">
    <source>
        <dbReference type="EMBL" id="TQV96157.1"/>
    </source>
</evidence>
<dbReference type="SUPFAM" id="SSF56784">
    <property type="entry name" value="HAD-like"/>
    <property type="match status" value="1"/>
</dbReference>
<sequence length="475" mass="52876">MPHGYTALVLDLGGVLFSTPDVNVGLSKRKLANALDSPAWHDYERGILPKSDCYEKVATAFDLDLGAWAAAIRALTEGQRANEELVSAIRQLKAVYTLKVYCLSNIPGPALEELSSIAAGWNIFDELYTSADSGCRKPDAAAFKNFLQSSKQTAGSCIFVDDHLENVIAAQTLGFRSLQFHDTPTTILSLYNLLGDPVARGVAFLKQNAQNHYCVTNDGETHKDNFSQLLILQNTQDRSLVHLEHSGSTWNYFIGEPRMVETRYFNDADTTSLAMVLLEDISEEERENAMKAILGNLSPEGLPYTWLDPLRPRLCHCVCANVYRFFHLNGRSDSLPAVYDYLCRLLRSDAFVLGSRYYENPDWFLYILSDLCARRPTDQSLQELRDLLVEKVQNRTGCNRDVLGAAMRLLSAQFLELGNAADLATLLDAQQIDGGWERVWLWRCGKESIKMGSRGVVTAMAVKGIRNAGRASGAR</sequence>
<dbReference type="PANTHER" id="PTHR43611:SF3">
    <property type="entry name" value="FLAVIN MONONUCLEOTIDE HYDROLASE 1, CHLOROPLATIC"/>
    <property type="match status" value="1"/>
</dbReference>
<organism evidence="1 2">
    <name type="scientific">Cordyceps javanica</name>
    <dbReference type="NCBI Taxonomy" id="43265"/>
    <lineage>
        <taxon>Eukaryota</taxon>
        <taxon>Fungi</taxon>
        <taxon>Dikarya</taxon>
        <taxon>Ascomycota</taxon>
        <taxon>Pezizomycotina</taxon>
        <taxon>Sordariomycetes</taxon>
        <taxon>Hypocreomycetidae</taxon>
        <taxon>Hypocreales</taxon>
        <taxon>Cordycipitaceae</taxon>
        <taxon>Cordyceps</taxon>
    </lineage>
</organism>
<reference evidence="1 2" key="1">
    <citation type="journal article" date="2019" name="Appl. Microbiol. Biotechnol.">
        <title>Genome sequence of Isaria javanica and comparative genome analysis insights into family S53 peptidase evolution in fungal entomopathogens.</title>
        <authorList>
            <person name="Lin R."/>
            <person name="Zhang X."/>
            <person name="Xin B."/>
            <person name="Zou M."/>
            <person name="Gao Y."/>
            <person name="Qin F."/>
            <person name="Hu Q."/>
            <person name="Xie B."/>
            <person name="Cheng X."/>
        </authorList>
    </citation>
    <scope>NUCLEOTIDE SEQUENCE [LARGE SCALE GENOMIC DNA]</scope>
    <source>
        <strain evidence="1 2">IJ1G</strain>
    </source>
</reference>
<dbReference type="PANTHER" id="PTHR43611">
    <property type="entry name" value="ALPHA-D-GLUCOSE 1-PHOSPHATE PHOSPHATASE"/>
    <property type="match status" value="1"/>
</dbReference>
<dbReference type="Gene3D" id="3.40.50.1000">
    <property type="entry name" value="HAD superfamily/HAD-like"/>
    <property type="match status" value="1"/>
</dbReference>
<evidence type="ECO:0000313" key="2">
    <source>
        <dbReference type="Proteomes" id="UP000315783"/>
    </source>
</evidence>
<dbReference type="InterPro" id="IPR023214">
    <property type="entry name" value="HAD_sf"/>
</dbReference>
<dbReference type="InterPro" id="IPR036412">
    <property type="entry name" value="HAD-like_sf"/>
</dbReference>
<dbReference type="InterPro" id="IPR006439">
    <property type="entry name" value="HAD-SF_hydro_IA"/>
</dbReference>
<dbReference type="STRING" id="43265.A0A545W0I8"/>
<dbReference type="GO" id="GO:0016791">
    <property type="term" value="F:phosphatase activity"/>
    <property type="evidence" value="ECO:0007669"/>
    <property type="project" value="UniProtKB-ARBA"/>
</dbReference>
<dbReference type="AlphaFoldDB" id="A0A545W0I8"/>
<accession>A0A545W0I8</accession>
<comment type="caution">
    <text evidence="1">The sequence shown here is derived from an EMBL/GenBank/DDBJ whole genome shotgun (WGS) entry which is preliminary data.</text>
</comment>
<dbReference type="EMBL" id="SPUK01000006">
    <property type="protein sequence ID" value="TQV96157.1"/>
    <property type="molecule type" value="Genomic_DNA"/>
</dbReference>